<organism evidence="1 2">
    <name type="scientific">Porites lobata</name>
    <dbReference type="NCBI Taxonomy" id="104759"/>
    <lineage>
        <taxon>Eukaryota</taxon>
        <taxon>Metazoa</taxon>
        <taxon>Cnidaria</taxon>
        <taxon>Anthozoa</taxon>
        <taxon>Hexacorallia</taxon>
        <taxon>Scleractinia</taxon>
        <taxon>Fungiina</taxon>
        <taxon>Poritidae</taxon>
        <taxon>Porites</taxon>
    </lineage>
</organism>
<reference evidence="1 2" key="1">
    <citation type="submission" date="2022-05" db="EMBL/GenBank/DDBJ databases">
        <authorList>
            <consortium name="Genoscope - CEA"/>
            <person name="William W."/>
        </authorList>
    </citation>
    <scope>NUCLEOTIDE SEQUENCE [LARGE SCALE GENOMIC DNA]</scope>
</reference>
<proteinExistence type="predicted"/>
<feature type="non-terminal residue" evidence="1">
    <location>
        <position position="291"/>
    </location>
</feature>
<comment type="caution">
    <text evidence="1">The sequence shown here is derived from an EMBL/GenBank/DDBJ whole genome shotgun (WGS) entry which is preliminary data.</text>
</comment>
<gene>
    <name evidence="1" type="ORF">PLOB_00048776</name>
</gene>
<protein>
    <submittedName>
        <fullName evidence="1">Uncharacterized protein</fullName>
    </submittedName>
</protein>
<evidence type="ECO:0000313" key="1">
    <source>
        <dbReference type="EMBL" id="CAH3151824.1"/>
    </source>
</evidence>
<dbReference type="Gene3D" id="3.30.70.2330">
    <property type="match status" value="1"/>
</dbReference>
<sequence length="291" mass="32973">MRPCQKSHTVFLQFFHCGVKHEDLRILNKLGVCMSPDMIVQFQRKMGECCESKVGHWKREIEKAKVASLLLNEVRVKQVGNHRDDINSQTSKRCLAKRPKVTSQLGKNTKKRCNIEIYYSTIMSFYHIRSRECAKYDATLERLFAMSVRFSSVRYSVTSSSIDMASFIDLIKILPLQPEPENAEDKNAVAVLKESRVIGHIPYHLANTKDRTGIITHFISKPTNRGSVEVSGKAVNRGGGLGMEIPCVYNFDGPSKHVNLLQQLIDVGNNPAVRTEVDADSGKQRRPKRKK</sequence>
<evidence type="ECO:0000313" key="2">
    <source>
        <dbReference type="Proteomes" id="UP001159405"/>
    </source>
</evidence>
<accession>A0ABN8PWF0</accession>
<dbReference type="EMBL" id="CALNXK010000092">
    <property type="protein sequence ID" value="CAH3151824.1"/>
    <property type="molecule type" value="Genomic_DNA"/>
</dbReference>
<keyword evidence="2" id="KW-1185">Reference proteome</keyword>
<dbReference type="Proteomes" id="UP001159405">
    <property type="component" value="Unassembled WGS sequence"/>
</dbReference>
<name>A0ABN8PWF0_9CNID</name>